<dbReference type="PROSITE" id="PS51061">
    <property type="entry name" value="R3H"/>
    <property type="match status" value="1"/>
</dbReference>
<dbReference type="InterPro" id="IPR000467">
    <property type="entry name" value="G_patch_dom"/>
</dbReference>
<proteinExistence type="inferred from homology"/>
<feature type="compositionally biased region" description="Basic and acidic residues" evidence="9">
    <location>
        <begin position="83"/>
        <end position="92"/>
    </location>
</feature>
<evidence type="ECO:0000256" key="6">
    <source>
        <dbReference type="ARBA" id="ARBA00022664"/>
    </source>
</evidence>
<feature type="domain" description="G-patch" evidence="10">
    <location>
        <begin position="588"/>
        <end position="631"/>
    </location>
</feature>
<keyword evidence="5" id="KW-0963">Cytoplasm</keyword>
<dbReference type="Pfam" id="PF01585">
    <property type="entry name" value="G-patch"/>
    <property type="match status" value="1"/>
</dbReference>
<evidence type="ECO:0000256" key="9">
    <source>
        <dbReference type="SAM" id="MobiDB-lite"/>
    </source>
</evidence>
<feature type="region of interest" description="Disordered" evidence="9">
    <location>
        <begin position="312"/>
        <end position="333"/>
    </location>
</feature>
<dbReference type="InterPro" id="IPR001374">
    <property type="entry name" value="R3H_dom"/>
</dbReference>
<feature type="domain" description="R3H" evidence="11">
    <location>
        <begin position="460"/>
        <end position="522"/>
    </location>
</feature>
<feature type="compositionally biased region" description="Basic residues" evidence="9">
    <location>
        <begin position="428"/>
        <end position="437"/>
    </location>
</feature>
<keyword evidence="13" id="KW-1185">Reference proteome</keyword>
<evidence type="ECO:0000313" key="12">
    <source>
        <dbReference type="EMBL" id="KAE8349064.1"/>
    </source>
</evidence>
<evidence type="ECO:0000256" key="2">
    <source>
        <dbReference type="ARBA" id="ARBA00004496"/>
    </source>
</evidence>
<feature type="region of interest" description="Disordered" evidence="9">
    <location>
        <begin position="424"/>
        <end position="458"/>
    </location>
</feature>
<keyword evidence="7" id="KW-0508">mRNA splicing</keyword>
<feature type="region of interest" description="Disordered" evidence="9">
    <location>
        <begin position="1"/>
        <end position="108"/>
    </location>
</feature>
<name>A0A5N6YU95_9EURO</name>
<comment type="similarity">
    <text evidence="3">Belongs to the SQS1 family.</text>
</comment>
<feature type="region of interest" description="Disordered" evidence="9">
    <location>
        <begin position="233"/>
        <end position="256"/>
    </location>
</feature>
<dbReference type="Pfam" id="PF01424">
    <property type="entry name" value="R3H"/>
    <property type="match status" value="1"/>
</dbReference>
<evidence type="ECO:0000256" key="8">
    <source>
        <dbReference type="ARBA" id="ARBA00023242"/>
    </source>
</evidence>
<evidence type="ECO:0000259" key="10">
    <source>
        <dbReference type="PROSITE" id="PS50174"/>
    </source>
</evidence>
<accession>A0A5N6YU95</accession>
<feature type="compositionally biased region" description="Basic and acidic residues" evidence="9">
    <location>
        <begin position="58"/>
        <end position="71"/>
    </location>
</feature>
<feature type="compositionally biased region" description="Basic and acidic residues" evidence="9">
    <location>
        <begin position="1"/>
        <end position="14"/>
    </location>
</feature>
<dbReference type="InterPro" id="IPR036867">
    <property type="entry name" value="R3H_dom_sf"/>
</dbReference>
<dbReference type="Gene3D" id="3.30.1370.50">
    <property type="entry name" value="R3H-like domain"/>
    <property type="match status" value="1"/>
</dbReference>
<reference evidence="13" key="1">
    <citation type="submission" date="2019-04" db="EMBL/GenBank/DDBJ databases">
        <title>Friends and foes A comparative genomics studyof 23 Aspergillus species from section Flavi.</title>
        <authorList>
            <consortium name="DOE Joint Genome Institute"/>
            <person name="Kjaerbolling I."/>
            <person name="Vesth T."/>
            <person name="Frisvad J.C."/>
            <person name="Nybo J.L."/>
            <person name="Theobald S."/>
            <person name="Kildgaard S."/>
            <person name="Isbrandt T."/>
            <person name="Kuo A."/>
            <person name="Sato A."/>
            <person name="Lyhne E.K."/>
            <person name="Kogle M.E."/>
            <person name="Wiebenga A."/>
            <person name="Kun R.S."/>
            <person name="Lubbers R.J."/>
            <person name="Makela M.R."/>
            <person name="Barry K."/>
            <person name="Chovatia M."/>
            <person name="Clum A."/>
            <person name="Daum C."/>
            <person name="Haridas S."/>
            <person name="He G."/>
            <person name="LaButti K."/>
            <person name="Lipzen A."/>
            <person name="Mondo S."/>
            <person name="Riley R."/>
            <person name="Salamov A."/>
            <person name="Simmons B.A."/>
            <person name="Magnuson J.K."/>
            <person name="Henrissat B."/>
            <person name="Mortensen U.H."/>
            <person name="Larsen T.O."/>
            <person name="Devries R.P."/>
            <person name="Grigoriev I.V."/>
            <person name="Machida M."/>
            <person name="Baker S.E."/>
            <person name="Andersen M.R."/>
        </authorList>
    </citation>
    <scope>NUCLEOTIDE SEQUENCE [LARGE SCALE GENOMIC DNA]</scope>
    <source>
        <strain evidence="13">CBS 553.77</strain>
    </source>
</reference>
<feature type="compositionally biased region" description="Polar residues" evidence="9">
    <location>
        <begin position="312"/>
        <end position="326"/>
    </location>
</feature>
<dbReference type="EMBL" id="ML739351">
    <property type="protein sequence ID" value="KAE8349064.1"/>
    <property type="molecule type" value="Genomic_DNA"/>
</dbReference>
<dbReference type="GO" id="GO:0006397">
    <property type="term" value="P:mRNA processing"/>
    <property type="evidence" value="ECO:0007669"/>
    <property type="project" value="UniProtKB-KW"/>
</dbReference>
<dbReference type="GO" id="GO:0005737">
    <property type="term" value="C:cytoplasm"/>
    <property type="evidence" value="ECO:0007669"/>
    <property type="project" value="UniProtKB-SubCell"/>
</dbReference>
<organism evidence="12 13">
    <name type="scientific">Aspergillus coremiiformis</name>
    <dbReference type="NCBI Taxonomy" id="138285"/>
    <lineage>
        <taxon>Eukaryota</taxon>
        <taxon>Fungi</taxon>
        <taxon>Dikarya</taxon>
        <taxon>Ascomycota</taxon>
        <taxon>Pezizomycotina</taxon>
        <taxon>Eurotiomycetes</taxon>
        <taxon>Eurotiomycetidae</taxon>
        <taxon>Eurotiales</taxon>
        <taxon>Aspergillaceae</taxon>
        <taxon>Aspergillus</taxon>
        <taxon>Aspergillus subgen. Circumdati</taxon>
    </lineage>
</organism>
<evidence type="ECO:0000256" key="5">
    <source>
        <dbReference type="ARBA" id="ARBA00022490"/>
    </source>
</evidence>
<keyword evidence="8" id="KW-0539">Nucleus</keyword>
<dbReference type="OrthoDB" id="21470at2759"/>
<gene>
    <name evidence="12" type="ORF">BDV28DRAFT_69481</name>
</gene>
<feature type="compositionally biased region" description="Acidic residues" evidence="9">
    <location>
        <begin position="35"/>
        <end position="46"/>
    </location>
</feature>
<dbReference type="InterPro" id="IPR051189">
    <property type="entry name" value="Splicing_assoc_domain"/>
</dbReference>
<feature type="compositionally biased region" description="Low complexity" evidence="9">
    <location>
        <begin position="93"/>
        <end position="103"/>
    </location>
</feature>
<sequence>MQQEARNTENRDIWRPGSHLRHQGVQFVSAGNIQSDEETETEVPEAEESHNQSPTREAQPRGDLHNQKDRPATGSASFFIDLSGERPSDTKLADTTTTPSTPDWDGYSEDEIVFHGRRRIEARPCVIADEVQVPKAIKSDNPILNQPESSSGAEFSTPNSRMCSAADHDQTNQPSRRNLPGDGNNLHTKSGGPHSKEISWGPSANEYDDILADYIANMSENYYVDLPSQAADTKVDEPEHATGTPSQTPLTGADIPDLMDRLEKGSYPRRQPPLEREHNMISLLRLVPELADNECGMTVADDVDINPFNYATSASNRDSGSSQATNSDEEDIFDSDVDIEVGLEALRREAQGHPTRSQRSHTDSRNGFFAPVAAFADALELDQYYGFDIMDFNRPSLRKKQKGHARALGLVLLDSEPDNVWLNDREKKKARKQKREKLRSQGLLGRGAHDSDLKTKYSNGMRLGDLKTEIRTFLLSPRTSLALPPMTKHRRKLVHDLANALSLNSQSRGNGASRFPILHKTARTPRHMQKTISHIDGIFSRGRFSHGATKSWEQNITKSAKPRHGRPGSSVSYMDGDIVGASAPEIGAENKGRAMLEKMGWSTGTALGATNNKGILSPVAHVVKNSKAGLG</sequence>
<evidence type="ECO:0000313" key="13">
    <source>
        <dbReference type="Proteomes" id="UP000327118"/>
    </source>
</evidence>
<dbReference type="GO" id="GO:0005634">
    <property type="term" value="C:nucleus"/>
    <property type="evidence" value="ECO:0007669"/>
    <property type="project" value="UniProtKB-SubCell"/>
</dbReference>
<dbReference type="InterPro" id="IPR034082">
    <property type="entry name" value="R3H_G-patch"/>
</dbReference>
<dbReference type="AlphaFoldDB" id="A0A5N6YU95"/>
<dbReference type="PANTHER" id="PTHR14195">
    <property type="entry name" value="G PATCH DOMAIN CONTAINING PROTEIN 2"/>
    <property type="match status" value="1"/>
</dbReference>
<evidence type="ECO:0000256" key="1">
    <source>
        <dbReference type="ARBA" id="ARBA00004123"/>
    </source>
</evidence>
<evidence type="ECO:0000259" key="11">
    <source>
        <dbReference type="PROSITE" id="PS51061"/>
    </source>
</evidence>
<dbReference type="SMART" id="SM00393">
    <property type="entry name" value="R3H"/>
    <property type="match status" value="1"/>
</dbReference>
<dbReference type="GO" id="GO:0008380">
    <property type="term" value="P:RNA splicing"/>
    <property type="evidence" value="ECO:0007669"/>
    <property type="project" value="UniProtKB-KW"/>
</dbReference>
<dbReference type="Proteomes" id="UP000327118">
    <property type="component" value="Unassembled WGS sequence"/>
</dbReference>
<dbReference type="GO" id="GO:0003676">
    <property type="term" value="F:nucleic acid binding"/>
    <property type="evidence" value="ECO:0007669"/>
    <property type="project" value="UniProtKB-UniRule"/>
</dbReference>
<dbReference type="PROSITE" id="PS50174">
    <property type="entry name" value="G_PATCH"/>
    <property type="match status" value="1"/>
</dbReference>
<evidence type="ECO:0000256" key="4">
    <source>
        <dbReference type="ARBA" id="ARBA00018964"/>
    </source>
</evidence>
<feature type="region of interest" description="Disordered" evidence="9">
    <location>
        <begin position="138"/>
        <end position="202"/>
    </location>
</feature>
<feature type="compositionally biased region" description="Polar residues" evidence="9">
    <location>
        <begin position="142"/>
        <end position="162"/>
    </location>
</feature>
<dbReference type="SMART" id="SM00443">
    <property type="entry name" value="G_patch"/>
    <property type="match status" value="1"/>
</dbReference>
<dbReference type="SUPFAM" id="SSF82708">
    <property type="entry name" value="R3H domain"/>
    <property type="match status" value="1"/>
</dbReference>
<dbReference type="CDD" id="cd02646">
    <property type="entry name" value="R3H_G-patch"/>
    <property type="match status" value="1"/>
</dbReference>
<keyword evidence="6" id="KW-0507">mRNA processing</keyword>
<comment type="subcellular location">
    <subcellularLocation>
        <location evidence="2">Cytoplasm</location>
    </subcellularLocation>
    <subcellularLocation>
        <location evidence="1">Nucleus</location>
    </subcellularLocation>
</comment>
<evidence type="ECO:0000256" key="7">
    <source>
        <dbReference type="ARBA" id="ARBA00023187"/>
    </source>
</evidence>
<protein>
    <recommendedName>
        <fullName evidence="4">Protein SQS1</fullName>
    </recommendedName>
</protein>
<evidence type="ECO:0000256" key="3">
    <source>
        <dbReference type="ARBA" id="ARBA00010306"/>
    </source>
</evidence>